<feature type="region of interest" description="Disordered" evidence="1">
    <location>
        <begin position="17"/>
        <end position="41"/>
    </location>
</feature>
<evidence type="ECO:0000256" key="2">
    <source>
        <dbReference type="SAM" id="Phobius"/>
    </source>
</evidence>
<protein>
    <submittedName>
        <fullName evidence="3">Uncharacterized protein</fullName>
    </submittedName>
</protein>
<dbReference type="AlphaFoldDB" id="W6ZXX7"/>
<keyword evidence="2" id="KW-1133">Transmembrane helix</keyword>
<evidence type="ECO:0000256" key="1">
    <source>
        <dbReference type="SAM" id="MobiDB-lite"/>
    </source>
</evidence>
<organism evidence="3 4">
    <name type="scientific">Plasmodium inui San Antonio 1</name>
    <dbReference type="NCBI Taxonomy" id="1237626"/>
    <lineage>
        <taxon>Eukaryota</taxon>
        <taxon>Sar</taxon>
        <taxon>Alveolata</taxon>
        <taxon>Apicomplexa</taxon>
        <taxon>Aconoidasida</taxon>
        <taxon>Haemosporida</taxon>
        <taxon>Plasmodiidae</taxon>
        <taxon>Plasmodium</taxon>
        <taxon>Plasmodium (Plasmodium)</taxon>
    </lineage>
</organism>
<proteinExistence type="predicted"/>
<keyword evidence="2" id="KW-0472">Membrane</keyword>
<dbReference type="VEuPathDB" id="PlasmoDB:C922_05496"/>
<evidence type="ECO:0000313" key="3">
    <source>
        <dbReference type="EMBL" id="EUD64125.1"/>
    </source>
</evidence>
<dbReference type="Proteomes" id="UP000030640">
    <property type="component" value="Unassembled WGS sequence"/>
</dbReference>
<keyword evidence="2" id="KW-0812">Transmembrane</keyword>
<feature type="transmembrane region" description="Helical" evidence="2">
    <location>
        <begin position="363"/>
        <end position="382"/>
    </location>
</feature>
<dbReference type="GeneID" id="20040770"/>
<dbReference type="EMBL" id="KI965541">
    <property type="protein sequence ID" value="EUD64125.1"/>
    <property type="molecule type" value="Genomic_DNA"/>
</dbReference>
<feature type="compositionally biased region" description="Polar residues" evidence="1">
    <location>
        <begin position="289"/>
        <end position="317"/>
    </location>
</feature>
<sequence length="406" mass="44357">MSNWRVSDYLQQVLGAGGTNRGSIPHTQEGGGASRLRSQTNSSPTILTRWQGINEAFEGQEAKVESVWKYSSGVCMGLDVWGWNLTRTEEGIITYESGNCTPGATGYGRGTGGRTQACQGSAGDLQWSHFKGQREYKDNNRYQREFFACRELVTILLGVFGMTNTGARDASQVAKGNPCGKFYDIVKKWGGVQIANQIMDDWFLDQGNSPPRSRLFGLKVGDLYERISEFLYGDDKGDKALYCTYNFDEGSGQSLGHRKYTTGENTGSSLGQCNSTIEECLGHLDRSWNTEQDTPGEVPQTTAQVGSQVNGEKTPTSAKPVKDGSGMDGQVIEQTRPELDRPEGGGSDLDLEGNAYGSFSPGAIVGGLSSSLLFALGLYGYYRIFLRGRFASKGREGTRSTWRILR</sequence>
<gene>
    <name evidence="3" type="ORF">C922_05496</name>
</gene>
<reference evidence="3 4" key="1">
    <citation type="submission" date="2013-02" db="EMBL/GenBank/DDBJ databases">
        <title>The Genome Sequence of Plasmodium inui San Antonio 1.</title>
        <authorList>
            <consortium name="The Broad Institute Genome Sequencing Platform"/>
            <consortium name="The Broad Institute Genome Sequencing Center for Infectious Disease"/>
            <person name="Neafsey D."/>
            <person name="Cheeseman I."/>
            <person name="Volkman S."/>
            <person name="Adams J."/>
            <person name="Walker B."/>
            <person name="Young S.K."/>
            <person name="Zeng Q."/>
            <person name="Gargeya S."/>
            <person name="Fitzgerald M."/>
            <person name="Haas B."/>
            <person name="Abouelleil A."/>
            <person name="Alvarado L."/>
            <person name="Arachchi H.M."/>
            <person name="Berlin A.M."/>
            <person name="Chapman S.B."/>
            <person name="Dewar J."/>
            <person name="Goldberg J."/>
            <person name="Griggs A."/>
            <person name="Gujja S."/>
            <person name="Hansen M."/>
            <person name="Howarth C."/>
            <person name="Imamovic A."/>
            <person name="Larimer J."/>
            <person name="McCowan C."/>
            <person name="Murphy C."/>
            <person name="Neiman D."/>
            <person name="Pearson M."/>
            <person name="Priest M."/>
            <person name="Roberts A."/>
            <person name="Saif S."/>
            <person name="Shea T."/>
            <person name="Sisk P."/>
            <person name="Sykes S."/>
            <person name="Wortman J."/>
            <person name="Nusbaum C."/>
            <person name="Birren B."/>
        </authorList>
    </citation>
    <scope>NUCLEOTIDE SEQUENCE [LARGE SCALE GENOMIC DNA]</scope>
    <source>
        <strain evidence="3 4">San Antonio 1</strain>
    </source>
</reference>
<feature type="region of interest" description="Disordered" evidence="1">
    <location>
        <begin position="287"/>
        <end position="329"/>
    </location>
</feature>
<name>W6ZXX7_9APIC</name>
<keyword evidence="4" id="KW-1185">Reference proteome</keyword>
<dbReference type="RefSeq" id="XP_008819289.1">
    <property type="nucleotide sequence ID" value="XM_008821067.1"/>
</dbReference>
<evidence type="ECO:0000313" key="4">
    <source>
        <dbReference type="Proteomes" id="UP000030640"/>
    </source>
</evidence>
<accession>W6ZXX7</accession>